<protein>
    <submittedName>
        <fullName evidence="1">Uncharacterized protein</fullName>
    </submittedName>
</protein>
<sequence>MENAAFAASGAASVQGYPGGMRVLVVEEDPAYLATLTQMLQRHGYQVTAKASPEEGLRALQENPAGLFDLVMTVVRTQGPGIDGLELLRLAAERYPVVLFSDFEPTATMIRAMREGACGFLTKPMREEEVRDVWQHVVRRTTLNAASGAAAVAVPVPDTRGSDVVVVRQDDTAPARKRGAARARLDDSGEGGSGGSQQRRKQRRTTTKRTRFNSSLDSGVHAAFVKAAEQLRGTGDYCPRGIRDLLEVEGVQLTIDKAERHMEKYRGDCLTDDLSAMHVASSSHYDIWKKNYSTPGSSGLYMRPQGATNINQTNLLSNGASPLGNESYRASHVGHLYNNGNHHGDANGNCRGKYVNGYDYQYGNGNFNDNANANGCENGNGFLATGSMVNASRPSNLAQQVHQVVPEGYGNGRGRLSASGNMVPSNLAQPVQQAMATNSLSPSSMTPTMDNPNPTGQQEFPRMSQLRYDGSTGGISMSPWPVTRDDGEGEELLRSYLQGQCDNEVIVIQSTSTADMTEGMNGDAAASQISAPQPQNLTGPLSSGSTDGNGTAGTSGGSDVETDGNGDCEISFDELEKFLATREHIEGDNGTAGTSGGSSDVATDENGDCEISFDELEKLLASREPIEWDNETAGTSGGSGVGTDGIMDRELSGDEIEKLSASREYIEWDNGDALPIRI</sequence>
<name>A0ACD5TAQ8_AVESA</name>
<dbReference type="Proteomes" id="UP001732700">
    <property type="component" value="Chromosome 1A"/>
</dbReference>
<evidence type="ECO:0000313" key="2">
    <source>
        <dbReference type="Proteomes" id="UP001732700"/>
    </source>
</evidence>
<dbReference type="EnsemblPlants" id="AVESA.00010b.r2.1AG0021080.1">
    <property type="protein sequence ID" value="AVESA.00010b.r2.1AG0021080.1.CDS"/>
    <property type="gene ID" value="AVESA.00010b.r2.1AG0021080"/>
</dbReference>
<proteinExistence type="predicted"/>
<reference evidence="1" key="2">
    <citation type="submission" date="2025-09" db="UniProtKB">
        <authorList>
            <consortium name="EnsemblPlants"/>
        </authorList>
    </citation>
    <scope>IDENTIFICATION</scope>
</reference>
<reference evidence="1" key="1">
    <citation type="submission" date="2021-05" db="EMBL/GenBank/DDBJ databases">
        <authorList>
            <person name="Scholz U."/>
            <person name="Mascher M."/>
            <person name="Fiebig A."/>
        </authorList>
    </citation>
    <scope>NUCLEOTIDE SEQUENCE [LARGE SCALE GENOMIC DNA]</scope>
</reference>
<keyword evidence="2" id="KW-1185">Reference proteome</keyword>
<accession>A0ACD5TAQ8</accession>
<evidence type="ECO:0000313" key="1">
    <source>
        <dbReference type="EnsemblPlants" id="AVESA.00010b.r2.1AG0021080.1.CDS"/>
    </source>
</evidence>
<organism evidence="1 2">
    <name type="scientific">Avena sativa</name>
    <name type="common">Oat</name>
    <dbReference type="NCBI Taxonomy" id="4498"/>
    <lineage>
        <taxon>Eukaryota</taxon>
        <taxon>Viridiplantae</taxon>
        <taxon>Streptophyta</taxon>
        <taxon>Embryophyta</taxon>
        <taxon>Tracheophyta</taxon>
        <taxon>Spermatophyta</taxon>
        <taxon>Magnoliopsida</taxon>
        <taxon>Liliopsida</taxon>
        <taxon>Poales</taxon>
        <taxon>Poaceae</taxon>
        <taxon>BOP clade</taxon>
        <taxon>Pooideae</taxon>
        <taxon>Poodae</taxon>
        <taxon>Poeae</taxon>
        <taxon>Poeae Chloroplast Group 1 (Aveneae type)</taxon>
        <taxon>Aveninae</taxon>
        <taxon>Avena</taxon>
    </lineage>
</organism>